<accession>A0AB73SZU2</accession>
<dbReference type="PANTHER" id="PTHR43649">
    <property type="entry name" value="ARABINOSE-BINDING PROTEIN-RELATED"/>
    <property type="match status" value="1"/>
</dbReference>
<keyword evidence="3" id="KW-1185">Reference proteome</keyword>
<protein>
    <submittedName>
        <fullName evidence="2">Carbohydrate ABC transporter substrate-binding protein (CUT1 family)</fullName>
    </submittedName>
</protein>
<name>A0AB73SZU2_9FIRM</name>
<dbReference type="InterPro" id="IPR050490">
    <property type="entry name" value="Bact_solute-bd_prot1"/>
</dbReference>
<gene>
    <name evidence="2" type="ORF">C7383_115130</name>
</gene>
<reference evidence="2 3" key="1">
    <citation type="submission" date="2018-05" db="EMBL/GenBank/DDBJ databases">
        <authorList>
            <person name="Goeker M."/>
            <person name="Huntemann M."/>
            <person name="Clum A."/>
            <person name="Pillay M."/>
            <person name="Palaniappan K."/>
            <person name="Varghese N."/>
            <person name="Mikhailova N."/>
            <person name="Stamatis D."/>
            <person name="Reddy T."/>
            <person name="Daum C."/>
            <person name="Shapiro N."/>
            <person name="Ivanova N."/>
            <person name="Kyrpides N."/>
            <person name="Woyke T."/>
        </authorList>
    </citation>
    <scope>NUCLEOTIDE SEQUENCE [LARGE SCALE GENOMIC DNA]</scope>
    <source>
        <strain evidence="2 3">DSM 26524</strain>
    </source>
</reference>
<dbReference type="Proteomes" id="UP000245412">
    <property type="component" value="Unassembled WGS sequence"/>
</dbReference>
<comment type="caution">
    <text evidence="2">The sequence shown here is derived from an EMBL/GenBank/DDBJ whole genome shotgun (WGS) entry which is preliminary data.</text>
</comment>
<dbReference type="CDD" id="cd13585">
    <property type="entry name" value="PBP2_TMBP_like"/>
    <property type="match status" value="1"/>
</dbReference>
<organism evidence="2 3">
    <name type="scientific">Murimonas intestini</name>
    <dbReference type="NCBI Taxonomy" id="1337051"/>
    <lineage>
        <taxon>Bacteria</taxon>
        <taxon>Bacillati</taxon>
        <taxon>Bacillota</taxon>
        <taxon>Clostridia</taxon>
        <taxon>Lachnospirales</taxon>
        <taxon>Lachnospiraceae</taxon>
        <taxon>Murimonas</taxon>
    </lineage>
</organism>
<dbReference type="InterPro" id="IPR006059">
    <property type="entry name" value="SBP"/>
</dbReference>
<feature type="chain" id="PRO_5044495762" evidence="1">
    <location>
        <begin position="22"/>
        <end position="436"/>
    </location>
</feature>
<evidence type="ECO:0000313" key="3">
    <source>
        <dbReference type="Proteomes" id="UP000245412"/>
    </source>
</evidence>
<dbReference type="PANTHER" id="PTHR43649:SF12">
    <property type="entry name" value="DIACETYLCHITOBIOSE BINDING PROTEIN DASA"/>
    <property type="match status" value="1"/>
</dbReference>
<evidence type="ECO:0000313" key="2">
    <source>
        <dbReference type="EMBL" id="PWJ72974.1"/>
    </source>
</evidence>
<dbReference type="RefSeq" id="WP_109748135.1">
    <property type="nucleotide sequence ID" value="NZ_CABJAT010000003.1"/>
</dbReference>
<dbReference type="Gene3D" id="3.40.190.10">
    <property type="entry name" value="Periplasmic binding protein-like II"/>
    <property type="match status" value="2"/>
</dbReference>
<dbReference type="Pfam" id="PF01547">
    <property type="entry name" value="SBP_bac_1"/>
    <property type="match status" value="1"/>
</dbReference>
<dbReference type="EMBL" id="QGGY01000015">
    <property type="protein sequence ID" value="PWJ72974.1"/>
    <property type="molecule type" value="Genomic_DNA"/>
</dbReference>
<sequence>MKRKVLAVVMAMSMAVGVWPAAAMQTEASGGDDITITVSSRYSNDNPDENYFRQKVEEFNAMDNGITVVMDNISTESDYLDKLRTSFANGDTPDVFQEYGGSRCLDYLEADALVDLKPYLDENDGEWYNTFYDSLWNQTIYEGYEGIYAVPFKTYMVVMYYNKDLFEKAGIEVPKTVDEMLAACETFKSMDILPFQVGEKDNYRFGHFNNNLVIKTLGVDAVDKLASRELAYDSDEMISTYKTMAEMVEKGYFGDNILDTDSTTENTIFKEGNVAMHYDGTWFIANELFGTDFYDHVGVAAFPYGDESCKNYAQGGSSDMFFVSKLNKSQEQIDASIEFLKFITSPEYYQGLDEVAQTIVPVKFEKTDKSPVNPLLDEVNKIQSEVVDMRTDIQNYDPESHMLDTVRSALQGLAMGNSPEQCAEEIMQRIQEYGGQ</sequence>
<dbReference type="AlphaFoldDB" id="A0AB73SZU2"/>
<keyword evidence="1" id="KW-0732">Signal</keyword>
<feature type="signal peptide" evidence="1">
    <location>
        <begin position="1"/>
        <end position="21"/>
    </location>
</feature>
<evidence type="ECO:0000256" key="1">
    <source>
        <dbReference type="SAM" id="SignalP"/>
    </source>
</evidence>
<dbReference type="SUPFAM" id="SSF53850">
    <property type="entry name" value="Periplasmic binding protein-like II"/>
    <property type="match status" value="1"/>
</dbReference>
<proteinExistence type="predicted"/>